<feature type="signal peptide" evidence="2">
    <location>
        <begin position="1"/>
        <end position="19"/>
    </location>
</feature>
<evidence type="ECO:0000313" key="4">
    <source>
        <dbReference type="Proteomes" id="UP001390669"/>
    </source>
</evidence>
<organism evidence="3 4">
    <name type="scientific">Paraburkholderia guartelaensis</name>
    <dbReference type="NCBI Taxonomy" id="2546446"/>
    <lineage>
        <taxon>Bacteria</taxon>
        <taxon>Pseudomonadati</taxon>
        <taxon>Pseudomonadota</taxon>
        <taxon>Betaproteobacteria</taxon>
        <taxon>Burkholderiales</taxon>
        <taxon>Burkholderiaceae</taxon>
        <taxon>Paraburkholderia</taxon>
    </lineage>
</organism>
<evidence type="ECO:0000313" key="3">
    <source>
        <dbReference type="EMBL" id="MEM5448278.1"/>
    </source>
</evidence>
<proteinExistence type="predicted"/>
<dbReference type="Pfam" id="PF07813">
    <property type="entry name" value="LTXXQ"/>
    <property type="match status" value="1"/>
</dbReference>
<feature type="region of interest" description="Disordered" evidence="1">
    <location>
        <begin position="131"/>
        <end position="184"/>
    </location>
</feature>
<dbReference type="EMBL" id="JAYMRW010000004">
    <property type="protein sequence ID" value="MEM5448278.1"/>
    <property type="molecule type" value="Genomic_DNA"/>
</dbReference>
<sequence length="184" mass="19816">MKKAFVILAVSLSMSGAFAQSAAPAASATVAAASSADVRAAQHQQRVEERITWLHTQLKITPEQEPQWKTFADTMRSNGETMANLFKQRAESESSRNALDDMKQYAQIAQAHADDMQKLVSAFEPLYTSLSPEQKKLADQSFRHGNEHGPSGKPGHPKHKGKAKPSADDAAASDTEAASTPAAQ</sequence>
<dbReference type="RefSeq" id="WP_406952177.1">
    <property type="nucleotide sequence ID" value="NZ_JAYMRW010000004.1"/>
</dbReference>
<accession>A0ABU9SBS6</accession>
<keyword evidence="4" id="KW-1185">Reference proteome</keyword>
<keyword evidence="2" id="KW-0732">Signal</keyword>
<name>A0ABU9SBS6_9BURK</name>
<protein>
    <submittedName>
        <fullName evidence="3">Spy/CpxP family protein refolding chaperone</fullName>
    </submittedName>
</protein>
<feature type="chain" id="PRO_5046670348" evidence="2">
    <location>
        <begin position="20"/>
        <end position="184"/>
    </location>
</feature>
<dbReference type="InterPro" id="IPR012899">
    <property type="entry name" value="LTXXQ"/>
</dbReference>
<comment type="caution">
    <text evidence="3">The sequence shown here is derived from an EMBL/GenBank/DDBJ whole genome shotgun (WGS) entry which is preliminary data.</text>
</comment>
<gene>
    <name evidence="3" type="ORF">VSR33_12360</name>
</gene>
<evidence type="ECO:0000256" key="1">
    <source>
        <dbReference type="SAM" id="MobiDB-lite"/>
    </source>
</evidence>
<dbReference type="Proteomes" id="UP001390669">
    <property type="component" value="Unassembled WGS sequence"/>
</dbReference>
<feature type="compositionally biased region" description="Basic and acidic residues" evidence="1">
    <location>
        <begin position="133"/>
        <end position="147"/>
    </location>
</feature>
<reference evidence="3 4" key="1">
    <citation type="submission" date="2024-01" db="EMBL/GenBank/DDBJ databases">
        <title>The diversity of rhizobia nodulating Mimosa spp. in eleven states of Brazil covering several biomes is determined by host plant, location, and edaphic factors.</title>
        <authorList>
            <person name="Rouws L."/>
            <person name="Barauna A."/>
            <person name="Beukes C."/>
            <person name="De Faria S.M."/>
            <person name="Gross E."/>
            <person name="Dos Reis Junior F.B."/>
            <person name="Simon M."/>
            <person name="Maluk M."/>
            <person name="Odee D.W."/>
            <person name="Kenicer G."/>
            <person name="Young J.P.W."/>
            <person name="Reis V.M."/>
            <person name="Zilli J."/>
            <person name="James E.K."/>
        </authorList>
    </citation>
    <scope>NUCLEOTIDE SEQUENCE [LARGE SCALE GENOMIC DNA]</scope>
    <source>
        <strain evidence="3 4">JPY164</strain>
    </source>
</reference>
<evidence type="ECO:0000256" key="2">
    <source>
        <dbReference type="SAM" id="SignalP"/>
    </source>
</evidence>
<feature type="compositionally biased region" description="Low complexity" evidence="1">
    <location>
        <begin position="168"/>
        <end position="184"/>
    </location>
</feature>